<organism evidence="2">
    <name type="scientific">Salvia splendens</name>
    <name type="common">Scarlet sage</name>
    <dbReference type="NCBI Taxonomy" id="180675"/>
    <lineage>
        <taxon>Eukaryota</taxon>
        <taxon>Viridiplantae</taxon>
        <taxon>Streptophyta</taxon>
        <taxon>Embryophyta</taxon>
        <taxon>Tracheophyta</taxon>
        <taxon>Spermatophyta</taxon>
        <taxon>Magnoliopsida</taxon>
        <taxon>eudicotyledons</taxon>
        <taxon>Gunneridae</taxon>
        <taxon>Pentapetalae</taxon>
        <taxon>asterids</taxon>
        <taxon>lamiids</taxon>
        <taxon>Lamiales</taxon>
        <taxon>Lamiaceae</taxon>
        <taxon>Nepetoideae</taxon>
        <taxon>Mentheae</taxon>
        <taxon>Salviinae</taxon>
        <taxon>Salvia</taxon>
        <taxon>Salvia subgen. Calosphace</taxon>
        <taxon>core Calosphace</taxon>
    </lineage>
</organism>
<reference evidence="2" key="2">
    <citation type="submission" date="2020-08" db="EMBL/GenBank/DDBJ databases">
        <title>Plant Genome Project.</title>
        <authorList>
            <person name="Zhang R.-G."/>
        </authorList>
    </citation>
    <scope>NUCLEOTIDE SEQUENCE</scope>
    <source>
        <strain evidence="2">Huo1</strain>
        <tissue evidence="2">Leaf</tissue>
    </source>
</reference>
<gene>
    <name evidence="2" type="ORF">SASPL_156590</name>
</gene>
<sequence>MEPIIDVDTYLQSNICVPPDNVESGDFGWVRDDVDGIKLFVVESNICVDRISPDSRGWECMANRSGLKVYEPVGWELKPIGRFMDTTIDLMNKSIVIIYRNCLGEIVAAFCLPLAANSGLEVEMKALLEAWAGRDETHHDRYQNRTKSLTRRITHIRREGNKAADLLASLGNESVEPKRCTGRSAPGHSESLGET</sequence>
<keyword evidence="3" id="KW-1185">Reference proteome</keyword>
<evidence type="ECO:0000313" key="3">
    <source>
        <dbReference type="Proteomes" id="UP000298416"/>
    </source>
</evidence>
<proteinExistence type="predicted"/>
<reference evidence="2" key="1">
    <citation type="submission" date="2018-01" db="EMBL/GenBank/DDBJ databases">
        <authorList>
            <person name="Mao J.F."/>
        </authorList>
    </citation>
    <scope>NUCLEOTIDE SEQUENCE</scope>
    <source>
        <strain evidence="2">Huo1</strain>
        <tissue evidence="2">Leaf</tissue>
    </source>
</reference>
<name>A0A8X8VWH3_SALSN</name>
<dbReference type="Proteomes" id="UP000298416">
    <property type="component" value="Unassembled WGS sequence"/>
</dbReference>
<evidence type="ECO:0000313" key="2">
    <source>
        <dbReference type="EMBL" id="KAG6383650.1"/>
    </source>
</evidence>
<accession>A0A8X8VWH3</accession>
<dbReference type="EMBL" id="PNBA02000465">
    <property type="protein sequence ID" value="KAG6383650.1"/>
    <property type="molecule type" value="Genomic_DNA"/>
</dbReference>
<evidence type="ECO:0000256" key="1">
    <source>
        <dbReference type="SAM" id="MobiDB-lite"/>
    </source>
</evidence>
<protein>
    <submittedName>
        <fullName evidence="2">Uncharacterized protein</fullName>
    </submittedName>
</protein>
<dbReference type="AlphaFoldDB" id="A0A8X8VWH3"/>
<feature type="region of interest" description="Disordered" evidence="1">
    <location>
        <begin position="175"/>
        <end position="195"/>
    </location>
</feature>
<comment type="caution">
    <text evidence="2">The sequence shown here is derived from an EMBL/GenBank/DDBJ whole genome shotgun (WGS) entry which is preliminary data.</text>
</comment>